<keyword evidence="5" id="KW-1185">Reference proteome</keyword>
<dbReference type="OrthoDB" id="3286690at2"/>
<dbReference type="AlphaFoldDB" id="A0A1D7VVV1"/>
<dbReference type="Gene3D" id="3.40.50.150">
    <property type="entry name" value="Vaccinia Virus protein VP39"/>
    <property type="match status" value="1"/>
</dbReference>
<dbReference type="Pfam" id="PF13649">
    <property type="entry name" value="Methyltransf_25"/>
    <property type="match status" value="1"/>
</dbReference>
<dbReference type="KEGG" id="slc:SL103_00740"/>
<accession>A0A1D7VVV1</accession>
<dbReference type="Proteomes" id="UP000094094">
    <property type="component" value="Chromosome"/>
</dbReference>
<dbReference type="GO" id="GO:0017000">
    <property type="term" value="P:antibiotic biosynthetic process"/>
    <property type="evidence" value="ECO:0007669"/>
    <property type="project" value="UniProtKB-ARBA"/>
</dbReference>
<sequence length="264" mass="28551">MSGTSGTTEVRGGTSVGVATAARWVRRWEDQQQHYAVDRDERLTVIADVVEHTTAGLAEPLVVDLGCGPGALAARLAARLPHAAIVAVDADPLLLGLGRAYYGPAVRFVEAVIGRPGWLGALALDRPLDAAVSTTALHYLGEAALRRVYRDLADRLRPGGVLVNGDHLRQDAGRLCEIARAVGRRRAERRRVRSHEDWDSWWAAAHADPALAGLLAERRTRPLPASEGEHLTLSAHLTLLREAGFRHAGPVWQFGNSHVVVAVR</sequence>
<dbReference type="PANTHER" id="PTHR43861">
    <property type="entry name" value="TRANS-ACONITATE 2-METHYLTRANSFERASE-RELATED"/>
    <property type="match status" value="1"/>
</dbReference>
<organism evidence="4 5">
    <name type="scientific">Streptomyces lydicus</name>
    <dbReference type="NCBI Taxonomy" id="47763"/>
    <lineage>
        <taxon>Bacteria</taxon>
        <taxon>Bacillati</taxon>
        <taxon>Actinomycetota</taxon>
        <taxon>Actinomycetes</taxon>
        <taxon>Kitasatosporales</taxon>
        <taxon>Streptomycetaceae</taxon>
        <taxon>Streptomyces</taxon>
    </lineage>
</organism>
<dbReference type="SUPFAM" id="SSF53335">
    <property type="entry name" value="S-adenosyl-L-methionine-dependent methyltransferases"/>
    <property type="match status" value="1"/>
</dbReference>
<evidence type="ECO:0000256" key="1">
    <source>
        <dbReference type="ARBA" id="ARBA00022603"/>
    </source>
</evidence>
<keyword evidence="2 4" id="KW-0808">Transferase</keyword>
<dbReference type="GO" id="GO:0032259">
    <property type="term" value="P:methylation"/>
    <property type="evidence" value="ECO:0007669"/>
    <property type="project" value="UniProtKB-KW"/>
</dbReference>
<name>A0A1D7VVV1_9ACTN</name>
<gene>
    <name evidence="4" type="ORF">SL103_00740</name>
</gene>
<keyword evidence="1 4" id="KW-0489">Methyltransferase</keyword>
<evidence type="ECO:0000259" key="3">
    <source>
        <dbReference type="Pfam" id="PF13649"/>
    </source>
</evidence>
<dbReference type="GO" id="GO:0008168">
    <property type="term" value="F:methyltransferase activity"/>
    <property type="evidence" value="ECO:0007669"/>
    <property type="project" value="UniProtKB-KW"/>
</dbReference>
<evidence type="ECO:0000313" key="5">
    <source>
        <dbReference type="Proteomes" id="UP000094094"/>
    </source>
</evidence>
<dbReference type="CDD" id="cd02440">
    <property type="entry name" value="AdoMet_MTases"/>
    <property type="match status" value="1"/>
</dbReference>
<reference evidence="4 5" key="1">
    <citation type="submission" date="2016-09" db="EMBL/GenBank/DDBJ databases">
        <title>Complete genome sequencing of Streptomyces lydicus 103 and metabolic pathways analysis of antibiotic biosynthesis.</title>
        <authorList>
            <person name="Jia N."/>
            <person name="Ding M.-Z."/>
            <person name="Gao F."/>
            <person name="Yuan Y.-J."/>
        </authorList>
    </citation>
    <scope>NUCLEOTIDE SEQUENCE [LARGE SCALE GENOMIC DNA]</scope>
    <source>
        <strain evidence="4 5">103</strain>
    </source>
</reference>
<evidence type="ECO:0000313" key="4">
    <source>
        <dbReference type="EMBL" id="AOP50896.1"/>
    </source>
</evidence>
<evidence type="ECO:0000256" key="2">
    <source>
        <dbReference type="ARBA" id="ARBA00022679"/>
    </source>
</evidence>
<protein>
    <submittedName>
        <fullName evidence="4">Methyltransferase</fullName>
    </submittedName>
</protein>
<dbReference type="InterPro" id="IPR029063">
    <property type="entry name" value="SAM-dependent_MTases_sf"/>
</dbReference>
<dbReference type="PANTHER" id="PTHR43861:SF1">
    <property type="entry name" value="TRANS-ACONITATE 2-METHYLTRANSFERASE"/>
    <property type="match status" value="1"/>
</dbReference>
<feature type="domain" description="Methyltransferase" evidence="3">
    <location>
        <begin position="62"/>
        <end position="160"/>
    </location>
</feature>
<dbReference type="EMBL" id="CP017157">
    <property type="protein sequence ID" value="AOP50896.1"/>
    <property type="molecule type" value="Genomic_DNA"/>
</dbReference>
<proteinExistence type="predicted"/>
<dbReference type="InterPro" id="IPR041698">
    <property type="entry name" value="Methyltransf_25"/>
</dbReference>